<reference evidence="2 3" key="1">
    <citation type="submission" date="2019-11" db="EMBL/GenBank/DDBJ databases">
        <title>Whole genome sequence of Oryza granulata.</title>
        <authorList>
            <person name="Li W."/>
        </authorList>
    </citation>
    <scope>NUCLEOTIDE SEQUENCE [LARGE SCALE GENOMIC DNA]</scope>
    <source>
        <strain evidence="3">cv. Menghai</strain>
        <tissue evidence="2">Leaf</tissue>
    </source>
</reference>
<name>A0A6G1ECE4_9ORYZ</name>
<feature type="compositionally biased region" description="Low complexity" evidence="1">
    <location>
        <begin position="34"/>
        <end position="46"/>
    </location>
</feature>
<feature type="compositionally biased region" description="Basic residues" evidence="1">
    <location>
        <begin position="1"/>
        <end position="13"/>
    </location>
</feature>
<evidence type="ECO:0000313" key="3">
    <source>
        <dbReference type="Proteomes" id="UP000479710"/>
    </source>
</evidence>
<keyword evidence="3" id="KW-1185">Reference proteome</keyword>
<accession>A0A6G1ECE4</accession>
<comment type="caution">
    <text evidence="2">The sequence shown here is derived from an EMBL/GenBank/DDBJ whole genome shotgun (WGS) entry which is preliminary data.</text>
</comment>
<organism evidence="2 3">
    <name type="scientific">Oryza meyeriana var. granulata</name>
    <dbReference type="NCBI Taxonomy" id="110450"/>
    <lineage>
        <taxon>Eukaryota</taxon>
        <taxon>Viridiplantae</taxon>
        <taxon>Streptophyta</taxon>
        <taxon>Embryophyta</taxon>
        <taxon>Tracheophyta</taxon>
        <taxon>Spermatophyta</taxon>
        <taxon>Magnoliopsida</taxon>
        <taxon>Liliopsida</taxon>
        <taxon>Poales</taxon>
        <taxon>Poaceae</taxon>
        <taxon>BOP clade</taxon>
        <taxon>Oryzoideae</taxon>
        <taxon>Oryzeae</taxon>
        <taxon>Oryzinae</taxon>
        <taxon>Oryza</taxon>
        <taxon>Oryza meyeriana</taxon>
    </lineage>
</organism>
<feature type="compositionally biased region" description="Low complexity" evidence="1">
    <location>
        <begin position="75"/>
        <end position="84"/>
    </location>
</feature>
<feature type="region of interest" description="Disordered" evidence="1">
    <location>
        <begin position="1"/>
        <end position="90"/>
    </location>
</feature>
<gene>
    <name evidence="2" type="ORF">E2562_009792</name>
</gene>
<dbReference type="Proteomes" id="UP000479710">
    <property type="component" value="Unassembled WGS sequence"/>
</dbReference>
<dbReference type="EMBL" id="SPHZ02000004">
    <property type="protein sequence ID" value="KAF0921603.1"/>
    <property type="molecule type" value="Genomic_DNA"/>
</dbReference>
<dbReference type="AlphaFoldDB" id="A0A6G1ECE4"/>
<proteinExistence type="predicted"/>
<evidence type="ECO:0000256" key="1">
    <source>
        <dbReference type="SAM" id="MobiDB-lite"/>
    </source>
</evidence>
<sequence length="90" mass="8657">MDRGDQRKRHPRSNRADGYSAGLVPVAGGGPGVGNAPDVGVAAAGGTPSPNAALGSGGPPIPRALAIGGSSPHVPAADPWWPAASSGTLD</sequence>
<evidence type="ECO:0000313" key="2">
    <source>
        <dbReference type="EMBL" id="KAF0921603.1"/>
    </source>
</evidence>
<protein>
    <submittedName>
        <fullName evidence="2">Uncharacterized protein</fullName>
    </submittedName>
</protein>